<evidence type="ECO:0000313" key="5">
    <source>
        <dbReference type="Proteomes" id="UP000824890"/>
    </source>
</evidence>
<protein>
    <recommendedName>
        <fullName evidence="3">KIB1-4 beta-propeller domain-containing protein</fullName>
    </recommendedName>
</protein>
<keyword evidence="5" id="KW-1185">Reference proteome</keyword>
<dbReference type="Proteomes" id="UP000824890">
    <property type="component" value="Unassembled WGS sequence"/>
</dbReference>
<dbReference type="EMBL" id="JAGKQM010000007">
    <property type="protein sequence ID" value="KAH0919107.1"/>
    <property type="molecule type" value="Genomic_DNA"/>
</dbReference>
<feature type="domain" description="KIB1-4 beta-propeller" evidence="3">
    <location>
        <begin position="264"/>
        <end position="523"/>
    </location>
</feature>
<sequence>ATNGLCHIPTMSGENWTHVAMSDDSLVADALLQLRHSEPMKKSNASLVKLKWSVRQRRSRKGDQTQASPTTPLSLSDAMSLSGGGGVTTVEGLEESSATVKPSKTFRSKVSQTGALTTTTLFKRSRKKKTLAELKDEEVMLLKESKGLKNELARMRDLVEEQRTRNNALKKMKAESQSALSCKRSFQQGSSFLLPDLNMPLDTDMSPERRYLSGARFMSETPIYRIVRADHCRYSSRDESVGRLVVRNVKASDSEDDEVLENMVPTDLMTPTGTIGASQGWVATLKDNVVWLQDDLNPFGSDSSPKRISLPRPKTLPDCQTQMVTNVALSSSPEDEDCILAFVGAQLSLCRPLLSLCRPAENNNQWVNIRIEDPGFFSSRVMYSNNEKMFSMLGRGGTHTGSWDLENHRSRSFDYRTYKEYLPSEMADMSRCSRSEHLVEAPTGETFMVKWYTDIFWNGPDDGVRRWKRFMVFEVAGGDAHATNDIEELCIFLSTKGEPFCVEASLYGLTPNCIYYVGDFDYGKVNIGNNERPSLETLPEETTCARSYNKPFSLRHLVGARFLSETPLCHIYGVEHCGYSQDHYGRPRYPQIGRLMITDFTGPSCWTKVLEKTVRMDLISETGTMGASHGWAFTLRYGGIPHLVDDLNPGVSNSDGCEISLPDLVTLPHCQTKLVTSVAMSSSSPHDEDCILAVKFAGPQLSLIRPAQENKEWVNIKIEDPSFFSSRVMYSKRDNKFAMAASEGTHIGYWDLGENLEKPKAQEFCDVFTPELLKSEWERLDSCVTRVELVESRTTDEMFMVKRFTERNDFNDGRMEERRIWVFRQDSCSTWCFTENIGDLCIFLSNAEPFCLKASSHQKCKNSIYFIDKSERGIFILGDKCKTSNFNKFTAPYFIPPQSYLDANCSDGYHSP</sequence>
<dbReference type="PANTHER" id="PTHR35099:SF4">
    <property type="entry name" value="DUF295 DOMAIN-CONTAINING PROTEIN"/>
    <property type="match status" value="1"/>
</dbReference>
<evidence type="ECO:0000313" key="4">
    <source>
        <dbReference type="EMBL" id="KAH0919107.1"/>
    </source>
</evidence>
<evidence type="ECO:0000259" key="3">
    <source>
        <dbReference type="Pfam" id="PF03478"/>
    </source>
</evidence>
<feature type="coiled-coil region" evidence="1">
    <location>
        <begin position="131"/>
        <end position="172"/>
    </location>
</feature>
<feature type="non-terminal residue" evidence="4">
    <location>
        <position position="1"/>
    </location>
</feature>
<organism evidence="4 5">
    <name type="scientific">Brassica napus</name>
    <name type="common">Rape</name>
    <dbReference type="NCBI Taxonomy" id="3708"/>
    <lineage>
        <taxon>Eukaryota</taxon>
        <taxon>Viridiplantae</taxon>
        <taxon>Streptophyta</taxon>
        <taxon>Embryophyta</taxon>
        <taxon>Tracheophyta</taxon>
        <taxon>Spermatophyta</taxon>
        <taxon>Magnoliopsida</taxon>
        <taxon>eudicotyledons</taxon>
        <taxon>Gunneridae</taxon>
        <taxon>Pentapetalae</taxon>
        <taxon>rosids</taxon>
        <taxon>malvids</taxon>
        <taxon>Brassicales</taxon>
        <taxon>Brassicaceae</taxon>
        <taxon>Brassiceae</taxon>
        <taxon>Brassica</taxon>
    </lineage>
</organism>
<gene>
    <name evidence="4" type="ORF">HID58_026767</name>
</gene>
<comment type="caution">
    <text evidence="4">The sequence shown here is derived from an EMBL/GenBank/DDBJ whole genome shotgun (WGS) entry which is preliminary data.</text>
</comment>
<dbReference type="InterPro" id="IPR005174">
    <property type="entry name" value="KIB1-4_b-propeller"/>
</dbReference>
<feature type="compositionally biased region" description="Polar residues" evidence="2">
    <location>
        <begin position="64"/>
        <end position="79"/>
    </location>
</feature>
<evidence type="ECO:0000256" key="2">
    <source>
        <dbReference type="SAM" id="MobiDB-lite"/>
    </source>
</evidence>
<feature type="region of interest" description="Disordered" evidence="2">
    <location>
        <begin position="54"/>
        <end position="85"/>
    </location>
</feature>
<dbReference type="Pfam" id="PF03478">
    <property type="entry name" value="Beta-prop_KIB1-4"/>
    <property type="match status" value="2"/>
</dbReference>
<accession>A0ABQ8CPV7</accession>
<keyword evidence="1" id="KW-0175">Coiled coil</keyword>
<dbReference type="PANTHER" id="PTHR35099">
    <property type="entry name" value="OS02G0182700 PROTEIN"/>
    <property type="match status" value="1"/>
</dbReference>
<proteinExistence type="predicted"/>
<name>A0ABQ8CPV7_BRANA</name>
<feature type="domain" description="KIB1-4 beta-propeller" evidence="3">
    <location>
        <begin position="618"/>
        <end position="875"/>
    </location>
</feature>
<reference evidence="4 5" key="1">
    <citation type="submission" date="2021-05" db="EMBL/GenBank/DDBJ databases">
        <title>Genome Assembly of Synthetic Allotetraploid Brassica napus Reveals Homoeologous Exchanges between Subgenomes.</title>
        <authorList>
            <person name="Davis J.T."/>
        </authorList>
    </citation>
    <scope>NUCLEOTIDE SEQUENCE [LARGE SCALE GENOMIC DNA]</scope>
    <source>
        <strain evidence="5">cv. Da-Ae</strain>
        <tissue evidence="4">Seedling</tissue>
    </source>
</reference>
<evidence type="ECO:0000256" key="1">
    <source>
        <dbReference type="SAM" id="Coils"/>
    </source>
</evidence>